<accession>A0A438I2W0</accession>
<evidence type="ECO:0000313" key="1">
    <source>
        <dbReference type="EMBL" id="RVW91044.1"/>
    </source>
</evidence>
<sequence length="398" mass="45405">MMMAFENFVQPTIPRFDGHYDQVHYWFMNIKWYNKIKKSKHCKSPLTIGLRHHLESIEEETEVKLETDDTMTIDNNKNLKITRFMILKGEEEVEAITIPTLIDKSYDLHHFIDGTHTLPPPTVTITGVASLNPAYTTWKRQDRLIFSALLGAISVSLQLLIARTTTSLDAWKTLVNTYAKPSYGHIKQLKEQLKQCTKGSKSISEYMQAIKTHADELALLGKPIDDEDLIDRVLEGLSDEYKSVIDAIKARDTSIYFAELHEKLLNKESYFQTAQPSLISLPTTTNPTAFRNHPNWCPPFTTPQQPDPTTAFSPHDQRQPKPYLGRCQAYGSQGHTAKRCPMFGLSLINNPRHLVLKALRDIAPPHPSNHKPITLFSTTTLLLLGCWIVEHFTMLRLT</sequence>
<dbReference type="PANTHER" id="PTHR47481:SF22">
    <property type="entry name" value="RETROTRANSPOSON GAG DOMAIN-CONTAINING PROTEIN"/>
    <property type="match status" value="1"/>
</dbReference>
<dbReference type="AlphaFoldDB" id="A0A438I2W0"/>
<gene>
    <name evidence="1" type="primary">RE1_437</name>
    <name evidence="1" type="ORF">CK203_039922</name>
</gene>
<name>A0A438I2W0_VITVI</name>
<protein>
    <submittedName>
        <fullName evidence="1">Retrovirus-related Pol polyprotein from transposon RE1</fullName>
    </submittedName>
</protein>
<dbReference type="Proteomes" id="UP000288805">
    <property type="component" value="Unassembled WGS sequence"/>
</dbReference>
<proteinExistence type="predicted"/>
<dbReference type="Pfam" id="PF14223">
    <property type="entry name" value="Retrotran_gag_2"/>
    <property type="match status" value="1"/>
</dbReference>
<dbReference type="PANTHER" id="PTHR47481">
    <property type="match status" value="1"/>
</dbReference>
<reference evidence="1 2" key="1">
    <citation type="journal article" date="2018" name="PLoS Genet.">
        <title>Population sequencing reveals clonal diversity and ancestral inbreeding in the grapevine cultivar Chardonnay.</title>
        <authorList>
            <person name="Roach M.J."/>
            <person name="Johnson D.L."/>
            <person name="Bohlmann J."/>
            <person name="van Vuuren H.J."/>
            <person name="Jones S.J."/>
            <person name="Pretorius I.S."/>
            <person name="Schmidt S.A."/>
            <person name="Borneman A.R."/>
        </authorList>
    </citation>
    <scope>NUCLEOTIDE SEQUENCE [LARGE SCALE GENOMIC DNA]</scope>
    <source>
        <strain evidence="2">cv. Chardonnay</strain>
        <tissue evidence="1">Leaf</tissue>
    </source>
</reference>
<comment type="caution">
    <text evidence="1">The sequence shown here is derived from an EMBL/GenBank/DDBJ whole genome shotgun (WGS) entry which is preliminary data.</text>
</comment>
<evidence type="ECO:0000313" key="2">
    <source>
        <dbReference type="Proteomes" id="UP000288805"/>
    </source>
</evidence>
<dbReference type="EMBL" id="QGNW01000149">
    <property type="protein sequence ID" value="RVW91044.1"/>
    <property type="molecule type" value="Genomic_DNA"/>
</dbReference>
<organism evidence="1 2">
    <name type="scientific">Vitis vinifera</name>
    <name type="common">Grape</name>
    <dbReference type="NCBI Taxonomy" id="29760"/>
    <lineage>
        <taxon>Eukaryota</taxon>
        <taxon>Viridiplantae</taxon>
        <taxon>Streptophyta</taxon>
        <taxon>Embryophyta</taxon>
        <taxon>Tracheophyta</taxon>
        <taxon>Spermatophyta</taxon>
        <taxon>Magnoliopsida</taxon>
        <taxon>eudicotyledons</taxon>
        <taxon>Gunneridae</taxon>
        <taxon>Pentapetalae</taxon>
        <taxon>rosids</taxon>
        <taxon>Vitales</taxon>
        <taxon>Vitaceae</taxon>
        <taxon>Viteae</taxon>
        <taxon>Vitis</taxon>
    </lineage>
</organism>